<feature type="compositionally biased region" description="Polar residues" evidence="1">
    <location>
        <begin position="53"/>
        <end position="64"/>
    </location>
</feature>
<feature type="region of interest" description="Disordered" evidence="1">
    <location>
        <begin position="53"/>
        <end position="76"/>
    </location>
</feature>
<dbReference type="EMBL" id="LWDD02001139">
    <property type="protein sequence ID" value="KAE8252222.1"/>
    <property type="molecule type" value="Genomic_DNA"/>
</dbReference>
<gene>
    <name evidence="2" type="ORF">A4X03_0g6224</name>
</gene>
<dbReference type="Proteomes" id="UP000077671">
    <property type="component" value="Unassembled WGS sequence"/>
</dbReference>
<reference evidence="2" key="2">
    <citation type="journal article" date="2019" name="IMA Fungus">
        <title>Genome sequencing and comparison of five Tilletia species to identify candidate genes for the detection of regulated species infecting wheat.</title>
        <authorList>
            <person name="Nguyen H.D.T."/>
            <person name="Sultana T."/>
            <person name="Kesanakurti P."/>
            <person name="Hambleton S."/>
        </authorList>
    </citation>
    <scope>NUCLEOTIDE SEQUENCE</scope>
    <source>
        <strain evidence="2">DAOMC 238032</strain>
    </source>
</reference>
<protein>
    <submittedName>
        <fullName evidence="2">Uncharacterized protein</fullName>
    </submittedName>
</protein>
<evidence type="ECO:0000256" key="1">
    <source>
        <dbReference type="SAM" id="MobiDB-lite"/>
    </source>
</evidence>
<organism evidence="2 3">
    <name type="scientific">Tilletia caries</name>
    <name type="common">wheat bunt fungus</name>
    <dbReference type="NCBI Taxonomy" id="13290"/>
    <lineage>
        <taxon>Eukaryota</taxon>
        <taxon>Fungi</taxon>
        <taxon>Dikarya</taxon>
        <taxon>Basidiomycota</taxon>
        <taxon>Ustilaginomycotina</taxon>
        <taxon>Exobasidiomycetes</taxon>
        <taxon>Tilletiales</taxon>
        <taxon>Tilletiaceae</taxon>
        <taxon>Tilletia</taxon>
    </lineage>
</organism>
<accession>A0A177UIA5</accession>
<dbReference type="AlphaFoldDB" id="A0A177UIA5"/>
<evidence type="ECO:0000313" key="3">
    <source>
        <dbReference type="Proteomes" id="UP000077671"/>
    </source>
</evidence>
<reference evidence="2" key="1">
    <citation type="submission" date="2016-04" db="EMBL/GenBank/DDBJ databases">
        <authorList>
            <person name="Nguyen H.D."/>
            <person name="Kesanakurti P."/>
            <person name="Cullis J."/>
            <person name="Levesque C.A."/>
            <person name="Hambleton S."/>
        </authorList>
    </citation>
    <scope>NUCLEOTIDE SEQUENCE</scope>
    <source>
        <strain evidence="2">DAOMC 238032</strain>
    </source>
</reference>
<evidence type="ECO:0000313" key="2">
    <source>
        <dbReference type="EMBL" id="KAE8252222.1"/>
    </source>
</evidence>
<sequence length="155" mass="17178">MLRITDVRQRPEKVGFTACPPGPYFVNVRCLLCPRLSTVLAFMAGPLHATSSRLTTASRKSSSDAAPLNLEGGVPKATRDITASPFIHRTTATHDHAQTFWQDQTPKAQASKQKLARIKEIDKDPRAKRQVIEHCSSGIVDTPVQFSRLTPRFVQ</sequence>
<name>A0A177UIA5_9BASI</name>
<comment type="caution">
    <text evidence="2">The sequence shown here is derived from an EMBL/GenBank/DDBJ whole genome shotgun (WGS) entry which is preliminary data.</text>
</comment>
<proteinExistence type="predicted"/>